<accession>R7RZW1</accession>
<keyword evidence="2" id="KW-1185">Reference proteome</keyword>
<gene>
    <name evidence="1" type="ORF">PUNSTDRAFT_56106</name>
</gene>
<dbReference type="Proteomes" id="UP000054196">
    <property type="component" value="Unassembled WGS sequence"/>
</dbReference>
<dbReference type="GeneID" id="18884076"/>
<reference evidence="2" key="1">
    <citation type="journal article" date="2012" name="Science">
        <title>The Paleozoic origin of enzymatic lignin decomposition reconstructed from 31 fungal genomes.</title>
        <authorList>
            <person name="Floudas D."/>
            <person name="Binder M."/>
            <person name="Riley R."/>
            <person name="Barry K."/>
            <person name="Blanchette R.A."/>
            <person name="Henrissat B."/>
            <person name="Martinez A.T."/>
            <person name="Otillar R."/>
            <person name="Spatafora J.W."/>
            <person name="Yadav J.S."/>
            <person name="Aerts A."/>
            <person name="Benoit I."/>
            <person name="Boyd A."/>
            <person name="Carlson A."/>
            <person name="Copeland A."/>
            <person name="Coutinho P.M."/>
            <person name="de Vries R.P."/>
            <person name="Ferreira P."/>
            <person name="Findley K."/>
            <person name="Foster B."/>
            <person name="Gaskell J."/>
            <person name="Glotzer D."/>
            <person name="Gorecki P."/>
            <person name="Heitman J."/>
            <person name="Hesse C."/>
            <person name="Hori C."/>
            <person name="Igarashi K."/>
            <person name="Jurgens J.A."/>
            <person name="Kallen N."/>
            <person name="Kersten P."/>
            <person name="Kohler A."/>
            <person name="Kuees U."/>
            <person name="Kumar T.K.A."/>
            <person name="Kuo A."/>
            <person name="LaButti K."/>
            <person name="Larrondo L.F."/>
            <person name="Lindquist E."/>
            <person name="Ling A."/>
            <person name="Lombard V."/>
            <person name="Lucas S."/>
            <person name="Lundell T."/>
            <person name="Martin R."/>
            <person name="McLaughlin D.J."/>
            <person name="Morgenstern I."/>
            <person name="Morin E."/>
            <person name="Murat C."/>
            <person name="Nagy L.G."/>
            <person name="Nolan M."/>
            <person name="Ohm R.A."/>
            <person name="Patyshakuliyeva A."/>
            <person name="Rokas A."/>
            <person name="Ruiz-Duenas F.J."/>
            <person name="Sabat G."/>
            <person name="Salamov A."/>
            <person name="Samejima M."/>
            <person name="Schmutz J."/>
            <person name="Slot J.C."/>
            <person name="St John F."/>
            <person name="Stenlid J."/>
            <person name="Sun H."/>
            <person name="Sun S."/>
            <person name="Syed K."/>
            <person name="Tsang A."/>
            <person name="Wiebenga A."/>
            <person name="Young D."/>
            <person name="Pisabarro A."/>
            <person name="Eastwood D.C."/>
            <person name="Martin F."/>
            <person name="Cullen D."/>
            <person name="Grigoriev I.V."/>
            <person name="Hibbett D.S."/>
        </authorList>
    </citation>
    <scope>NUCLEOTIDE SEQUENCE [LARGE SCALE GENOMIC DNA]</scope>
    <source>
        <strain evidence="2">HHB-11173 SS5</strain>
    </source>
</reference>
<dbReference type="RefSeq" id="XP_007389142.1">
    <property type="nucleotide sequence ID" value="XM_007389080.1"/>
</dbReference>
<dbReference type="EMBL" id="JH687560">
    <property type="protein sequence ID" value="EIN03655.1"/>
    <property type="molecule type" value="Genomic_DNA"/>
</dbReference>
<evidence type="ECO:0000313" key="1">
    <source>
        <dbReference type="EMBL" id="EIN03655.1"/>
    </source>
</evidence>
<proteinExistence type="predicted"/>
<protein>
    <submittedName>
        <fullName evidence="1">Uncharacterized protein</fullName>
    </submittedName>
</protein>
<name>R7RZW1_PUNST</name>
<evidence type="ECO:0000313" key="2">
    <source>
        <dbReference type="Proteomes" id="UP000054196"/>
    </source>
</evidence>
<dbReference type="AlphaFoldDB" id="R7RZW1"/>
<dbReference type="HOGENOM" id="CLU_2741286_0_0_1"/>
<dbReference type="KEGG" id="psq:PUNSTDRAFT_56106"/>
<sequence>MRSRPLRRRHSGLWGIRQIKAGRAGCLPPLTLWLRRLDLLPTFASCLGPSTDGTCSAALVVPKLCTNRAGR</sequence>
<organism evidence="1 2">
    <name type="scientific">Punctularia strigosozonata (strain HHB-11173)</name>
    <name type="common">White-rot fungus</name>
    <dbReference type="NCBI Taxonomy" id="741275"/>
    <lineage>
        <taxon>Eukaryota</taxon>
        <taxon>Fungi</taxon>
        <taxon>Dikarya</taxon>
        <taxon>Basidiomycota</taxon>
        <taxon>Agaricomycotina</taxon>
        <taxon>Agaricomycetes</taxon>
        <taxon>Corticiales</taxon>
        <taxon>Punctulariaceae</taxon>
        <taxon>Punctularia</taxon>
    </lineage>
</organism>